<accession>A0A8S5LSX8</accession>
<protein>
    <submittedName>
        <fullName evidence="1">Uncharacterized protein</fullName>
    </submittedName>
</protein>
<dbReference type="EMBL" id="BK014729">
    <property type="protein sequence ID" value="DAD73078.1"/>
    <property type="molecule type" value="Genomic_DNA"/>
</dbReference>
<name>A0A8S5LSX8_9CAUD</name>
<sequence>MDNLVLRIGENIACAFTDAAANMKDYAVNIRKVFPHNKKG</sequence>
<proteinExistence type="predicted"/>
<organism evidence="1">
    <name type="scientific">Siphoviridae sp. ct6bW13</name>
    <dbReference type="NCBI Taxonomy" id="2826297"/>
    <lineage>
        <taxon>Viruses</taxon>
        <taxon>Duplodnaviria</taxon>
        <taxon>Heunggongvirae</taxon>
        <taxon>Uroviricota</taxon>
        <taxon>Caudoviricetes</taxon>
    </lineage>
</organism>
<reference evidence="1" key="1">
    <citation type="journal article" date="2021" name="Proc. Natl. Acad. Sci. U.S.A.">
        <title>A Catalog of Tens of Thousands of Viruses from Human Metagenomes Reveals Hidden Associations with Chronic Diseases.</title>
        <authorList>
            <person name="Tisza M.J."/>
            <person name="Buck C.B."/>
        </authorList>
    </citation>
    <scope>NUCLEOTIDE SEQUENCE</scope>
    <source>
        <strain evidence="1">Ct6bW13</strain>
    </source>
</reference>
<evidence type="ECO:0000313" key="1">
    <source>
        <dbReference type="EMBL" id="DAD73078.1"/>
    </source>
</evidence>